<dbReference type="PANTHER" id="PTHR32108:SF9">
    <property type="entry name" value="REVERSE TRANSCRIPTASE RNASE H-LIKE DOMAIN-CONTAINING PROTEIN"/>
    <property type="match status" value="1"/>
</dbReference>
<protein>
    <submittedName>
        <fullName evidence="1">Uncharacterized protein</fullName>
    </submittedName>
</protein>
<keyword evidence="2" id="KW-1185">Reference proteome</keyword>
<organism evidence="1 2">
    <name type="scientific">Vicia faba</name>
    <name type="common">Broad bean</name>
    <name type="synonym">Faba vulgaris</name>
    <dbReference type="NCBI Taxonomy" id="3906"/>
    <lineage>
        <taxon>Eukaryota</taxon>
        <taxon>Viridiplantae</taxon>
        <taxon>Streptophyta</taxon>
        <taxon>Embryophyta</taxon>
        <taxon>Tracheophyta</taxon>
        <taxon>Spermatophyta</taxon>
        <taxon>Magnoliopsida</taxon>
        <taxon>eudicotyledons</taxon>
        <taxon>Gunneridae</taxon>
        <taxon>Pentapetalae</taxon>
        <taxon>rosids</taxon>
        <taxon>fabids</taxon>
        <taxon>Fabales</taxon>
        <taxon>Fabaceae</taxon>
        <taxon>Papilionoideae</taxon>
        <taxon>50 kb inversion clade</taxon>
        <taxon>NPAAA clade</taxon>
        <taxon>Hologalegina</taxon>
        <taxon>IRL clade</taxon>
        <taxon>Fabeae</taxon>
        <taxon>Vicia</taxon>
    </lineage>
</organism>
<dbReference type="PANTHER" id="PTHR32108">
    <property type="entry name" value="DNA-DIRECTED RNA POLYMERASE SUBUNIT ALPHA"/>
    <property type="match status" value="1"/>
</dbReference>
<accession>A0AAV1AR59</accession>
<name>A0AAV1AR59_VICFA</name>
<dbReference type="EMBL" id="OX451739">
    <property type="protein sequence ID" value="CAI8610952.1"/>
    <property type="molecule type" value="Genomic_DNA"/>
</dbReference>
<gene>
    <name evidence="1" type="ORF">VFH_IV206280</name>
</gene>
<dbReference type="Proteomes" id="UP001157006">
    <property type="component" value="Chromosome 4"/>
</dbReference>
<proteinExistence type="predicted"/>
<evidence type="ECO:0000313" key="2">
    <source>
        <dbReference type="Proteomes" id="UP001157006"/>
    </source>
</evidence>
<dbReference type="AlphaFoldDB" id="A0AAV1AR59"/>
<sequence length="296" mass="32685">MPKHDHGVNAVDNDTFVTSVEELITPLMNIKWNLLQAGLFPGCDEDCHLCLLTGCYLLKEVVQRLIDDKEILFEKTHVTTVSCKYVSIITISSNPFRVSTKRPVRITSAPDLAPLIITTPGPIPYSSDKVVPWNYGAGVYYHGVKQDLLAVEDEVSGNTDPDIGNIVGTSKITRSRRVFSPEISPPKAVTIPVIIPTAVPDNTITTTPVITHVATPSTKSVETRGKYILVEPVQTKAHSESILEASKREMEEILKIIKKRDYNVVEQLRQTPSKISMLALLLCSEAHAKALVNKYS</sequence>
<evidence type="ECO:0000313" key="1">
    <source>
        <dbReference type="EMBL" id="CAI8610952.1"/>
    </source>
</evidence>
<reference evidence="1 2" key="1">
    <citation type="submission" date="2023-01" db="EMBL/GenBank/DDBJ databases">
        <authorList>
            <person name="Kreplak J."/>
        </authorList>
    </citation>
    <scope>NUCLEOTIDE SEQUENCE [LARGE SCALE GENOMIC DNA]</scope>
</reference>